<dbReference type="EMBL" id="FMSH01000488">
    <property type="protein sequence ID" value="SCU96373.1"/>
    <property type="molecule type" value="Genomic_DNA"/>
</dbReference>
<feature type="region of interest" description="Disordered" evidence="1">
    <location>
        <begin position="34"/>
        <end position="64"/>
    </location>
</feature>
<accession>A0A1K0IPT7</accession>
<organism evidence="2">
    <name type="scientific">Cupriavidus necator</name>
    <name type="common">Alcaligenes eutrophus</name>
    <name type="synonym">Ralstonia eutropha</name>
    <dbReference type="NCBI Taxonomy" id="106590"/>
    <lineage>
        <taxon>Bacteria</taxon>
        <taxon>Pseudomonadati</taxon>
        <taxon>Pseudomonadota</taxon>
        <taxon>Betaproteobacteria</taxon>
        <taxon>Burkholderiales</taxon>
        <taxon>Burkholderiaceae</taxon>
        <taxon>Cupriavidus</taxon>
    </lineage>
</organism>
<evidence type="ECO:0000256" key="1">
    <source>
        <dbReference type="SAM" id="MobiDB-lite"/>
    </source>
</evidence>
<evidence type="ECO:0000313" key="2">
    <source>
        <dbReference type="EMBL" id="SCU96373.1"/>
    </source>
</evidence>
<reference evidence="2" key="1">
    <citation type="submission" date="2016-09" db="EMBL/GenBank/DDBJ databases">
        <authorList>
            <person name="Capua I."/>
            <person name="De Benedictis P."/>
            <person name="Joannis T."/>
            <person name="Lombin L.H."/>
            <person name="Cattoli G."/>
        </authorList>
    </citation>
    <scope>NUCLEOTIDE SEQUENCE</scope>
    <source>
        <strain evidence="2">B9</strain>
    </source>
</reference>
<gene>
    <name evidence="2" type="ORF">CNECB9_5380005</name>
</gene>
<dbReference type="AlphaFoldDB" id="A0A1K0IPT7"/>
<proteinExistence type="predicted"/>
<feature type="compositionally biased region" description="Basic residues" evidence="1">
    <location>
        <begin position="53"/>
        <end position="64"/>
    </location>
</feature>
<name>A0A1K0IPT7_CUPNE</name>
<sequence>MVVFAGRRSGRHRERPGHEIRCVEYGMVPGFPVRPPSGTGLPGPGWEWERQSPAHRARRPYGNL</sequence>
<protein>
    <submittedName>
        <fullName evidence="2">Uncharacterized protein</fullName>
    </submittedName>
</protein>